<dbReference type="EMBL" id="JAUESC010000004">
    <property type="protein sequence ID" value="KAK0597892.1"/>
    <property type="molecule type" value="Genomic_DNA"/>
</dbReference>
<dbReference type="InterPro" id="IPR006580">
    <property type="entry name" value="Znf_TTF"/>
</dbReference>
<gene>
    <name evidence="2" type="ORF">LWI29_029572</name>
</gene>
<sequence length="376" mass="41712">MEKYLKRLSTLKMGSSSKKHCVEINLADLPTDPGLRTRIWDYHPNVREQVRREYALKGPCQPREHNFRVLPCGDKLRRFNHAWFNRYSTWLEYSIKNEAVYCLCCYLFKPDNGKQGGGDSFVGEGLSFAPVNGGGFWKYDSSREKKKKKSREGEDVAVVSHDVSISRAEPSGYSMQVQSSGNLMEAGQKENLQSKLGSMSTDSGTQQQMEEVEVLMSNGTERGVFNAEKEFGGEKCVQVGPDVGPVEEGQMLYCPSLTKPVFKEVSGCDPAASGIQFRRLKVGGNRVLDQNVEVKGSSGNLSVLQRGKWKIKEVASIVGLDNNKSRRIGVCWNEKERDREGMGSTGVTSDLGLLVAFETFEANGSAGRPSSAHRVQ</sequence>
<protein>
    <recommendedName>
        <fullName evidence="1">TTF-type domain-containing protein</fullName>
    </recommendedName>
</protein>
<accession>A0AA39SPA2</accession>
<evidence type="ECO:0000313" key="2">
    <source>
        <dbReference type="EMBL" id="KAK0597892.1"/>
    </source>
</evidence>
<dbReference type="SMART" id="SM00597">
    <property type="entry name" value="ZnF_TTF"/>
    <property type="match status" value="1"/>
</dbReference>
<dbReference type="AlphaFoldDB" id="A0AA39SPA2"/>
<feature type="domain" description="TTF-type" evidence="1">
    <location>
        <begin position="75"/>
        <end position="171"/>
    </location>
</feature>
<organism evidence="2 3">
    <name type="scientific">Acer saccharum</name>
    <name type="common">Sugar maple</name>
    <dbReference type="NCBI Taxonomy" id="4024"/>
    <lineage>
        <taxon>Eukaryota</taxon>
        <taxon>Viridiplantae</taxon>
        <taxon>Streptophyta</taxon>
        <taxon>Embryophyta</taxon>
        <taxon>Tracheophyta</taxon>
        <taxon>Spermatophyta</taxon>
        <taxon>Magnoliopsida</taxon>
        <taxon>eudicotyledons</taxon>
        <taxon>Gunneridae</taxon>
        <taxon>Pentapetalae</taxon>
        <taxon>rosids</taxon>
        <taxon>malvids</taxon>
        <taxon>Sapindales</taxon>
        <taxon>Sapindaceae</taxon>
        <taxon>Hippocastanoideae</taxon>
        <taxon>Acereae</taxon>
        <taxon>Acer</taxon>
    </lineage>
</organism>
<reference evidence="2" key="1">
    <citation type="journal article" date="2022" name="Plant J.">
        <title>Strategies of tolerance reflected in two North American maple genomes.</title>
        <authorList>
            <person name="McEvoy S.L."/>
            <person name="Sezen U.U."/>
            <person name="Trouern-Trend A."/>
            <person name="McMahon S.M."/>
            <person name="Schaberg P.G."/>
            <person name="Yang J."/>
            <person name="Wegrzyn J.L."/>
            <person name="Swenson N.G."/>
        </authorList>
    </citation>
    <scope>NUCLEOTIDE SEQUENCE</scope>
    <source>
        <strain evidence="2">NS2018</strain>
    </source>
</reference>
<dbReference type="Proteomes" id="UP001168877">
    <property type="component" value="Unassembled WGS sequence"/>
</dbReference>
<reference evidence="2" key="2">
    <citation type="submission" date="2023-06" db="EMBL/GenBank/DDBJ databases">
        <authorList>
            <person name="Swenson N.G."/>
            <person name="Wegrzyn J.L."/>
            <person name="Mcevoy S.L."/>
        </authorList>
    </citation>
    <scope>NUCLEOTIDE SEQUENCE</scope>
    <source>
        <strain evidence="2">NS2018</strain>
        <tissue evidence="2">Leaf</tissue>
    </source>
</reference>
<dbReference type="PANTHER" id="PTHR45749:SF36">
    <property type="entry name" value="ZINC FINGER MYM-TYPE PROTEIN 1-LIKE"/>
    <property type="match status" value="1"/>
</dbReference>
<proteinExistence type="predicted"/>
<name>A0AA39SPA2_ACESA</name>
<comment type="caution">
    <text evidence="2">The sequence shown here is derived from an EMBL/GenBank/DDBJ whole genome shotgun (WGS) entry which is preliminary data.</text>
</comment>
<evidence type="ECO:0000313" key="3">
    <source>
        <dbReference type="Proteomes" id="UP001168877"/>
    </source>
</evidence>
<dbReference type="PANTHER" id="PTHR45749">
    <property type="match status" value="1"/>
</dbReference>
<evidence type="ECO:0000259" key="1">
    <source>
        <dbReference type="SMART" id="SM00597"/>
    </source>
</evidence>
<keyword evidence="3" id="KW-1185">Reference proteome</keyword>